<accession>A0A5B7E4K2</accession>
<feature type="compositionally biased region" description="Basic and acidic residues" evidence="1">
    <location>
        <begin position="154"/>
        <end position="173"/>
    </location>
</feature>
<feature type="region of interest" description="Disordered" evidence="1">
    <location>
        <begin position="151"/>
        <end position="193"/>
    </location>
</feature>
<sequence>MAGGSGGTRGSPCESWGRLHRDGCRSAAAAARVERVDESWAGEDVGEIFPETYLGCEERPSVCLSGWPGAETTAVWPPFPSPRPLAGSELGATLASRPGLAASGFWSPCPERLAGFVGSRAAEARLKGSVGSTLFALEDLKDFMRQAGEVTYADAHKYRRNEGSRSRSASPEKRKSRSRSKSAEAESESEEEK</sequence>
<evidence type="ECO:0000313" key="2">
    <source>
        <dbReference type="EMBL" id="MPC28213.1"/>
    </source>
</evidence>
<proteinExistence type="predicted"/>
<name>A0A5B7E4K2_PORTR</name>
<dbReference type="OrthoDB" id="1099063at2759"/>
<protein>
    <submittedName>
        <fullName evidence="2">Serine-arginine protein 55</fullName>
    </submittedName>
</protein>
<evidence type="ECO:0000256" key="1">
    <source>
        <dbReference type="SAM" id="MobiDB-lite"/>
    </source>
</evidence>
<dbReference type="AlphaFoldDB" id="A0A5B7E4K2"/>
<evidence type="ECO:0000313" key="3">
    <source>
        <dbReference type="Proteomes" id="UP000324222"/>
    </source>
</evidence>
<gene>
    <name evidence="2" type="primary">B52_1</name>
    <name evidence="2" type="ORF">E2C01_021409</name>
</gene>
<reference evidence="2 3" key="1">
    <citation type="submission" date="2019-05" db="EMBL/GenBank/DDBJ databases">
        <title>Another draft genome of Portunus trituberculatus and its Hox gene families provides insights of decapod evolution.</title>
        <authorList>
            <person name="Jeong J.-H."/>
            <person name="Song I."/>
            <person name="Kim S."/>
            <person name="Choi T."/>
            <person name="Kim D."/>
            <person name="Ryu S."/>
            <person name="Kim W."/>
        </authorList>
    </citation>
    <scope>NUCLEOTIDE SEQUENCE [LARGE SCALE GENOMIC DNA]</scope>
    <source>
        <tissue evidence="2">Muscle</tissue>
    </source>
</reference>
<keyword evidence="3" id="KW-1185">Reference proteome</keyword>
<organism evidence="2 3">
    <name type="scientific">Portunus trituberculatus</name>
    <name type="common">Swimming crab</name>
    <name type="synonym">Neptunus trituberculatus</name>
    <dbReference type="NCBI Taxonomy" id="210409"/>
    <lineage>
        <taxon>Eukaryota</taxon>
        <taxon>Metazoa</taxon>
        <taxon>Ecdysozoa</taxon>
        <taxon>Arthropoda</taxon>
        <taxon>Crustacea</taxon>
        <taxon>Multicrustacea</taxon>
        <taxon>Malacostraca</taxon>
        <taxon>Eumalacostraca</taxon>
        <taxon>Eucarida</taxon>
        <taxon>Decapoda</taxon>
        <taxon>Pleocyemata</taxon>
        <taxon>Brachyura</taxon>
        <taxon>Eubrachyura</taxon>
        <taxon>Portunoidea</taxon>
        <taxon>Portunidae</taxon>
        <taxon>Portuninae</taxon>
        <taxon>Portunus</taxon>
    </lineage>
</organism>
<comment type="caution">
    <text evidence="2">The sequence shown here is derived from an EMBL/GenBank/DDBJ whole genome shotgun (WGS) entry which is preliminary data.</text>
</comment>
<dbReference type="EMBL" id="VSRR010001873">
    <property type="protein sequence ID" value="MPC28213.1"/>
    <property type="molecule type" value="Genomic_DNA"/>
</dbReference>
<dbReference type="Proteomes" id="UP000324222">
    <property type="component" value="Unassembled WGS sequence"/>
</dbReference>